<evidence type="ECO:0000313" key="2">
    <source>
        <dbReference type="EMBL" id="KAK7109526.1"/>
    </source>
</evidence>
<dbReference type="PANTHER" id="PTHR14494:SF0">
    <property type="entry name" value="ALADIN"/>
    <property type="match status" value="1"/>
</dbReference>
<comment type="caution">
    <text evidence="2">The sequence shown here is derived from an EMBL/GenBank/DDBJ whole genome shotgun (WGS) entry which is preliminary data.</text>
</comment>
<sequence>MSSLMDMCQPPPPADCVSVMEKDGEMKFVESKSDSEFVSIEKYPEVLVSRDHTRATSQRENIKSAFIPADRTVWQRALLAWQEHGLPEAFEEIVNSKDEVHPVAASGASALLRLLRTCNSLSGSLFPHMSLSNEELVIKYAEVAGWDESPVHAFAWHPHTTKFALALQDDSVHVHYAGSTLTPVLKHKFQKCVAHLAWQPLSASVLAVACQSAVLIWHIEPTSLAARPSTSSVQVLQHRGHCPVTHLAWDPAGKLLLSASSTDTAIMAWNVPSESCTPLRYIGGGGFTLLAWSPDGDRVMAAAPSTIFRVWETVSWNCEVWSQLSGRCTSACWSHDGEVLLFSMEEESVLHAVKFNTHHQASVEAGFAPATLPPEGSSGASTANVVADLSEVVLTSQDGEGVKVGGFVHQMVWNRTSERLAVLFKGTDNRISPYVAIFKTTVHPLVQVLPSGFVKGHAGEVPHHISFQPSFDKGALLTAVWSSGRVSYVPMYFVLEEQIGSFQFQSSSLNGHGIRRLYTDLM</sequence>
<accession>A0AAN9BNE8</accession>
<dbReference type="InterPro" id="IPR015943">
    <property type="entry name" value="WD40/YVTN_repeat-like_dom_sf"/>
</dbReference>
<evidence type="ECO:0000259" key="1">
    <source>
        <dbReference type="Pfam" id="PF25460"/>
    </source>
</evidence>
<reference evidence="2 3" key="1">
    <citation type="submission" date="2024-02" db="EMBL/GenBank/DDBJ databases">
        <title>Chromosome-scale genome assembly of the rough periwinkle Littorina saxatilis.</title>
        <authorList>
            <person name="De Jode A."/>
            <person name="Faria R."/>
            <person name="Formenti G."/>
            <person name="Sims Y."/>
            <person name="Smith T.P."/>
            <person name="Tracey A."/>
            <person name="Wood J.M.D."/>
            <person name="Zagrodzka Z.B."/>
            <person name="Johannesson K."/>
            <person name="Butlin R.K."/>
            <person name="Leder E.H."/>
        </authorList>
    </citation>
    <scope>NUCLEOTIDE SEQUENCE [LARGE SCALE GENOMIC DNA]</scope>
    <source>
        <strain evidence="2">Snail1</strain>
        <tissue evidence="2">Muscle</tissue>
    </source>
</reference>
<dbReference type="InterPro" id="IPR045139">
    <property type="entry name" value="Aladin"/>
</dbReference>
<dbReference type="EMBL" id="JBAMIC010000003">
    <property type="protein sequence ID" value="KAK7109526.1"/>
    <property type="molecule type" value="Genomic_DNA"/>
</dbReference>
<dbReference type="Proteomes" id="UP001374579">
    <property type="component" value="Unassembled WGS sequence"/>
</dbReference>
<organism evidence="2 3">
    <name type="scientific">Littorina saxatilis</name>
    <dbReference type="NCBI Taxonomy" id="31220"/>
    <lineage>
        <taxon>Eukaryota</taxon>
        <taxon>Metazoa</taxon>
        <taxon>Spiralia</taxon>
        <taxon>Lophotrochozoa</taxon>
        <taxon>Mollusca</taxon>
        <taxon>Gastropoda</taxon>
        <taxon>Caenogastropoda</taxon>
        <taxon>Littorinimorpha</taxon>
        <taxon>Littorinoidea</taxon>
        <taxon>Littorinidae</taxon>
        <taxon>Littorina</taxon>
    </lineage>
</organism>
<dbReference type="AlphaFoldDB" id="A0AAN9BNE8"/>
<evidence type="ECO:0000313" key="3">
    <source>
        <dbReference type="Proteomes" id="UP001374579"/>
    </source>
</evidence>
<dbReference type="Gene3D" id="2.130.10.10">
    <property type="entry name" value="YVTN repeat-like/Quinoprotein amine dehydrogenase"/>
    <property type="match status" value="1"/>
</dbReference>
<dbReference type="InterPro" id="IPR057403">
    <property type="entry name" value="Beta-prop_Aladin"/>
</dbReference>
<feature type="domain" description="Aladin seven-bladed propeller" evidence="1">
    <location>
        <begin position="132"/>
        <end position="492"/>
    </location>
</feature>
<gene>
    <name evidence="2" type="ORF">V1264_013555</name>
</gene>
<dbReference type="InterPro" id="IPR001680">
    <property type="entry name" value="WD40_rpt"/>
</dbReference>
<dbReference type="InterPro" id="IPR036322">
    <property type="entry name" value="WD40_repeat_dom_sf"/>
</dbReference>
<proteinExistence type="predicted"/>
<name>A0AAN9BNE8_9CAEN</name>
<keyword evidence="3" id="KW-1185">Reference proteome</keyword>
<dbReference type="GO" id="GO:0005643">
    <property type="term" value="C:nuclear pore"/>
    <property type="evidence" value="ECO:0007669"/>
    <property type="project" value="TreeGrafter"/>
</dbReference>
<dbReference type="SUPFAM" id="SSF50978">
    <property type="entry name" value="WD40 repeat-like"/>
    <property type="match status" value="1"/>
</dbReference>
<dbReference type="GO" id="GO:0006913">
    <property type="term" value="P:nucleocytoplasmic transport"/>
    <property type="evidence" value="ECO:0007669"/>
    <property type="project" value="TreeGrafter"/>
</dbReference>
<dbReference type="PANTHER" id="PTHR14494">
    <property type="entry name" value="ALADIN/ADRACALIN/AAAS"/>
    <property type="match status" value="1"/>
</dbReference>
<dbReference type="Pfam" id="PF25460">
    <property type="entry name" value="Beta-prop_Aladin"/>
    <property type="match status" value="1"/>
</dbReference>
<dbReference type="SMART" id="SM00320">
    <property type="entry name" value="WD40"/>
    <property type="match status" value="4"/>
</dbReference>
<protein>
    <recommendedName>
        <fullName evidence="1">Aladin seven-bladed propeller domain-containing protein</fullName>
    </recommendedName>
</protein>